<keyword evidence="4" id="KW-0808">Transferase</keyword>
<feature type="transmembrane region" description="Helical" evidence="8">
    <location>
        <begin position="169"/>
        <end position="195"/>
    </location>
</feature>
<evidence type="ECO:0000256" key="6">
    <source>
        <dbReference type="ARBA" id="ARBA00022989"/>
    </source>
</evidence>
<evidence type="ECO:0000256" key="1">
    <source>
        <dbReference type="ARBA" id="ARBA00004651"/>
    </source>
</evidence>
<evidence type="ECO:0000256" key="8">
    <source>
        <dbReference type="SAM" id="Phobius"/>
    </source>
</evidence>
<feature type="transmembrane region" description="Helical" evidence="8">
    <location>
        <begin position="116"/>
        <end position="133"/>
    </location>
</feature>
<feature type="transmembrane region" description="Helical" evidence="8">
    <location>
        <begin position="295"/>
        <end position="315"/>
    </location>
</feature>
<keyword evidence="5 8" id="KW-0812">Transmembrane</keyword>
<gene>
    <name evidence="10" type="ORF">AVDCRST_MAG63-4537</name>
</gene>
<keyword evidence="6 8" id="KW-1133">Transmembrane helix</keyword>
<feature type="transmembrane region" description="Helical" evidence="8">
    <location>
        <begin position="350"/>
        <end position="372"/>
    </location>
</feature>
<feature type="transmembrane region" description="Helical" evidence="8">
    <location>
        <begin position="86"/>
        <end position="104"/>
    </location>
</feature>
<sequence>MATTVRVRGLDVAKMATLLILVGSALRIACFAANRSLWLDEAMLALNIVERPFADLLRPLDYNQAAPIGFLMLLKAATSVWGDHEYALRLVPLIAGLACLPLFWQLAKQVLSPGEALIALCIFAIGDTLVYYSAEVKQYSLDVALTLGILLCALPVLREERPGRRRYLYLALLGAAAVWFSIPAVLVLAGVGAALFLSAKDGRQRAAVLAVAAVWFASFLLDYFLFLRVIRDNDTLRGSWDDRFLAWPTSPAAVRRDIEMLLLPFATLLGLTQPLLAKLGFVGGLNVLYRRDRRILGLLVAPFAPALLASLLHVYPFTSRPILFTVPLFLLLIGAGVGAVREAVSRHVPLFGAALLLALLWGPAAGAARSFLRPPAREETRNVLQYLSGRMRPGDAVWVSHPTQHTFRYYVEFGGQDRIAALDPVISKRTKAEKDRILTELQPVLGKPRVWFVFSYTDVQGNRDELHERELILGMLDRMGKRLDQVEATNAWGYLYDLTAPPPQASPPTPR</sequence>
<dbReference type="EMBL" id="CADCTO010000632">
    <property type="protein sequence ID" value="CAA9293176.1"/>
    <property type="molecule type" value="Genomic_DNA"/>
</dbReference>
<feature type="domain" description="Glycosyltransferase RgtA/B/C/D-like" evidence="9">
    <location>
        <begin position="67"/>
        <end position="217"/>
    </location>
</feature>
<feature type="transmembrane region" description="Helical" evidence="8">
    <location>
        <begin position="139"/>
        <end position="157"/>
    </location>
</feature>
<feature type="transmembrane region" description="Helical" evidence="8">
    <location>
        <begin position="322"/>
        <end position="344"/>
    </location>
</feature>
<feature type="transmembrane region" description="Helical" evidence="8">
    <location>
        <begin position="261"/>
        <end position="289"/>
    </location>
</feature>
<organism evidence="10">
    <name type="scientific">uncultured Armatimonadetes bacterium</name>
    <dbReference type="NCBI Taxonomy" id="157466"/>
    <lineage>
        <taxon>Bacteria</taxon>
        <taxon>Bacillati</taxon>
        <taxon>Armatimonadota</taxon>
        <taxon>environmental samples</taxon>
    </lineage>
</organism>
<dbReference type="PANTHER" id="PTHR33908:SF11">
    <property type="entry name" value="MEMBRANE PROTEIN"/>
    <property type="match status" value="1"/>
</dbReference>
<evidence type="ECO:0000256" key="2">
    <source>
        <dbReference type="ARBA" id="ARBA00022475"/>
    </source>
</evidence>
<keyword evidence="7 8" id="KW-0472">Membrane</keyword>
<dbReference type="GO" id="GO:0005886">
    <property type="term" value="C:plasma membrane"/>
    <property type="evidence" value="ECO:0007669"/>
    <property type="project" value="UniProtKB-SubCell"/>
</dbReference>
<comment type="subcellular location">
    <subcellularLocation>
        <location evidence="1">Cell membrane</location>
        <topology evidence="1">Multi-pass membrane protein</topology>
    </subcellularLocation>
</comment>
<proteinExistence type="predicted"/>
<name>A0A6J4K176_9BACT</name>
<evidence type="ECO:0000313" key="10">
    <source>
        <dbReference type="EMBL" id="CAA9293176.1"/>
    </source>
</evidence>
<dbReference type="GO" id="GO:0016763">
    <property type="term" value="F:pentosyltransferase activity"/>
    <property type="evidence" value="ECO:0007669"/>
    <property type="project" value="TreeGrafter"/>
</dbReference>
<evidence type="ECO:0000256" key="3">
    <source>
        <dbReference type="ARBA" id="ARBA00022676"/>
    </source>
</evidence>
<dbReference type="InterPro" id="IPR050297">
    <property type="entry name" value="LipidA_mod_glycosyltrf_83"/>
</dbReference>
<feature type="transmembrane region" description="Helical" evidence="8">
    <location>
        <begin position="207"/>
        <end position="227"/>
    </location>
</feature>
<accession>A0A6J4K176</accession>
<protein>
    <recommendedName>
        <fullName evidence="9">Glycosyltransferase RgtA/B/C/D-like domain-containing protein</fullName>
    </recommendedName>
</protein>
<evidence type="ECO:0000256" key="7">
    <source>
        <dbReference type="ARBA" id="ARBA00023136"/>
    </source>
</evidence>
<reference evidence="10" key="1">
    <citation type="submission" date="2020-02" db="EMBL/GenBank/DDBJ databases">
        <authorList>
            <person name="Meier V. D."/>
        </authorList>
    </citation>
    <scope>NUCLEOTIDE SEQUENCE</scope>
    <source>
        <strain evidence="10">AVDCRST_MAG63</strain>
    </source>
</reference>
<evidence type="ECO:0000256" key="4">
    <source>
        <dbReference type="ARBA" id="ARBA00022679"/>
    </source>
</evidence>
<dbReference type="InterPro" id="IPR038731">
    <property type="entry name" value="RgtA/B/C-like"/>
</dbReference>
<dbReference type="PANTHER" id="PTHR33908">
    <property type="entry name" value="MANNOSYLTRANSFERASE YKCB-RELATED"/>
    <property type="match status" value="1"/>
</dbReference>
<evidence type="ECO:0000256" key="5">
    <source>
        <dbReference type="ARBA" id="ARBA00022692"/>
    </source>
</evidence>
<dbReference type="Pfam" id="PF13231">
    <property type="entry name" value="PMT_2"/>
    <property type="match status" value="1"/>
</dbReference>
<keyword evidence="3" id="KW-0328">Glycosyltransferase</keyword>
<evidence type="ECO:0000259" key="9">
    <source>
        <dbReference type="Pfam" id="PF13231"/>
    </source>
</evidence>
<dbReference type="GO" id="GO:0009103">
    <property type="term" value="P:lipopolysaccharide biosynthetic process"/>
    <property type="evidence" value="ECO:0007669"/>
    <property type="project" value="UniProtKB-ARBA"/>
</dbReference>
<keyword evidence="2" id="KW-1003">Cell membrane</keyword>
<dbReference type="AlphaFoldDB" id="A0A6J4K176"/>